<dbReference type="PANTHER" id="PTHR48462:SF1">
    <property type="entry name" value="PROTEIN, PUTATIVE-RELATED"/>
    <property type="match status" value="1"/>
</dbReference>
<feature type="signal peptide" evidence="1">
    <location>
        <begin position="1"/>
        <end position="16"/>
    </location>
</feature>
<evidence type="ECO:0000313" key="3">
    <source>
        <dbReference type="Proteomes" id="UP001151760"/>
    </source>
</evidence>
<keyword evidence="1" id="KW-0732">Signal</keyword>
<proteinExistence type="predicted"/>
<reference evidence="2" key="2">
    <citation type="submission" date="2022-01" db="EMBL/GenBank/DDBJ databases">
        <authorList>
            <person name="Yamashiro T."/>
            <person name="Shiraishi A."/>
            <person name="Satake H."/>
            <person name="Nakayama K."/>
        </authorList>
    </citation>
    <scope>NUCLEOTIDE SEQUENCE</scope>
</reference>
<evidence type="ECO:0000313" key="2">
    <source>
        <dbReference type="EMBL" id="GJU06306.1"/>
    </source>
</evidence>
<protein>
    <submittedName>
        <fullName evidence="2">Uncharacterized protein</fullName>
    </submittedName>
</protein>
<gene>
    <name evidence="2" type="ORF">Tco_1122736</name>
</gene>
<dbReference type="Proteomes" id="UP001151760">
    <property type="component" value="Unassembled WGS sequence"/>
</dbReference>
<evidence type="ECO:0000256" key="1">
    <source>
        <dbReference type="SAM" id="SignalP"/>
    </source>
</evidence>
<reference evidence="2" key="1">
    <citation type="journal article" date="2022" name="Int. J. Mol. Sci.">
        <title>Draft Genome of Tanacetum Coccineum: Genomic Comparison of Closely Related Tanacetum-Family Plants.</title>
        <authorList>
            <person name="Yamashiro T."/>
            <person name="Shiraishi A."/>
            <person name="Nakayama K."/>
            <person name="Satake H."/>
        </authorList>
    </citation>
    <scope>NUCLEOTIDE SEQUENCE</scope>
</reference>
<accession>A0ABQ5J2H3</accession>
<keyword evidence="3" id="KW-1185">Reference proteome</keyword>
<comment type="caution">
    <text evidence="2">The sequence shown here is derived from an EMBL/GenBank/DDBJ whole genome shotgun (WGS) entry which is preliminary data.</text>
</comment>
<name>A0ABQ5J2H3_9ASTR</name>
<feature type="chain" id="PRO_5046181377" evidence="1">
    <location>
        <begin position="17"/>
        <end position="1050"/>
    </location>
</feature>
<organism evidence="2 3">
    <name type="scientific">Tanacetum coccineum</name>
    <dbReference type="NCBI Taxonomy" id="301880"/>
    <lineage>
        <taxon>Eukaryota</taxon>
        <taxon>Viridiplantae</taxon>
        <taxon>Streptophyta</taxon>
        <taxon>Embryophyta</taxon>
        <taxon>Tracheophyta</taxon>
        <taxon>Spermatophyta</taxon>
        <taxon>Magnoliopsida</taxon>
        <taxon>eudicotyledons</taxon>
        <taxon>Gunneridae</taxon>
        <taxon>Pentapetalae</taxon>
        <taxon>asterids</taxon>
        <taxon>campanulids</taxon>
        <taxon>Asterales</taxon>
        <taxon>Asteraceae</taxon>
        <taxon>Asteroideae</taxon>
        <taxon>Anthemideae</taxon>
        <taxon>Anthemidinae</taxon>
        <taxon>Tanacetum</taxon>
    </lineage>
</organism>
<dbReference type="EMBL" id="BQNB010021430">
    <property type="protein sequence ID" value="GJU06306.1"/>
    <property type="molecule type" value="Genomic_DNA"/>
</dbReference>
<dbReference type="PANTHER" id="PTHR48462">
    <property type="entry name" value="PROTEIN, PUTATIVE-RELATED"/>
    <property type="match status" value="1"/>
</dbReference>
<sequence length="1050" mass="116456">MSVWVQLLIMPCCVLSTFVPTNRAQRRSGERERCQFESISHAILRWRDPVDRLGLVSDRLAELTPSLSGVKESDKHDEANVVQCKRKLGDGHFTAAFKVLTSSGVAPSTPKTLHELEAKHPYAPLLNLSSSPLGVDALCVHKDLVLNRIRSFPKGTSCGRNGLRAQHLMDILGGTASTVADDLLGSITLVVNLFLSVKCPSQLGEYITSAPLTPLVKPGGGIRPIAVGTVWRRRVSKVASSSIGNSMNTYLQDLQFGVNVPGGCEAVLHSVNRLVESKGNKVGHSMLLVEFCYARLARLYYDDSILWSCQRIQQGDPLVSLDEGFCQDLTLKRVSKTISLMEAIYKLHDPQFQFDQALRDSLEKVVTAVGSGFGDWQWRLATPQSSWVAKTLIKTGIDSHGYSFQHALDVFNSTCNVDMLSVTTCTSAPQMMKTLAKCYFGVIEKDLVSKYSLSLWHVAILSYIRAPHAQDFLFTIRIDGLGQRMNHRQFRYVLCYRLSVPTFSECSLCPSCNVHQMDQWGDHAVHCCSEVGVKFRHNLVRDILVDICSKGKYACLDVTGISPFAGTRATSWAPGVALHNAVEKKKRKYASICEDNGYKFIPFAFSTFGEFDTEALDTLSLVKSILISHSNNNAKSGAFIFHRGPFLSLLKDHSRCIVLLSSRLKDGGDKVYLGWLYKAHQCARFNHHLVTPAISLTYTSQCEDRGYNVVMAGIRALALDSMMFWNFKVSKFLGIFCSVDVIGRLMVDSQRPAVVVVVVVCILSVCLWVPSRTGNVQMQSPEVDSATQLDNLIIELLSFLGLLSCNQMWFLDADFSTCVLLLLWKGAYGSVSVTGTIPVIIERSFKMYCATFIKIERWRALALDSMMFWNFKVSKILGIFCSVDVIGQFSIAFIFDGSSANGIEEVSVCVMVLDDDCKETESRVSGMDGDNELVDDVWCYETELEVSDLGYEECCEENVNVNGNKIECVDLILFYELSEGKVKGIEMESRQGVHEKLDKDNASTSFKDCSSIVVQGSGKQRIVGSGKQKIARSGLEIGVDKFVNEDDEGK</sequence>